<dbReference type="OrthoDB" id="3931305at2759"/>
<reference evidence="3" key="1">
    <citation type="journal article" date="2020" name="Stud. Mycol.">
        <title>101 Dothideomycetes genomes: a test case for predicting lifestyles and emergence of pathogens.</title>
        <authorList>
            <person name="Haridas S."/>
            <person name="Albert R."/>
            <person name="Binder M."/>
            <person name="Bloem J."/>
            <person name="Labutti K."/>
            <person name="Salamov A."/>
            <person name="Andreopoulos B."/>
            <person name="Baker S."/>
            <person name="Barry K."/>
            <person name="Bills G."/>
            <person name="Bluhm B."/>
            <person name="Cannon C."/>
            <person name="Castanera R."/>
            <person name="Culley D."/>
            <person name="Daum C."/>
            <person name="Ezra D."/>
            <person name="Gonzalez J."/>
            <person name="Henrissat B."/>
            <person name="Kuo A."/>
            <person name="Liang C."/>
            <person name="Lipzen A."/>
            <person name="Lutzoni F."/>
            <person name="Magnuson J."/>
            <person name="Mondo S."/>
            <person name="Nolan M."/>
            <person name="Ohm R."/>
            <person name="Pangilinan J."/>
            <person name="Park H.-J."/>
            <person name="Ramirez L."/>
            <person name="Alfaro M."/>
            <person name="Sun H."/>
            <person name="Tritt A."/>
            <person name="Yoshinaga Y."/>
            <person name="Zwiers L.-H."/>
            <person name="Turgeon B."/>
            <person name="Goodwin S."/>
            <person name="Spatafora J."/>
            <person name="Crous P."/>
            <person name="Grigoriev I."/>
        </authorList>
    </citation>
    <scope>NUCLEOTIDE SEQUENCE</scope>
    <source>
        <strain evidence="3">CBS 130266</strain>
    </source>
</reference>
<keyword evidence="4" id="KW-1185">Reference proteome</keyword>
<evidence type="ECO:0000256" key="2">
    <source>
        <dbReference type="SAM" id="Phobius"/>
    </source>
</evidence>
<keyword evidence="2" id="KW-0472">Membrane</keyword>
<dbReference type="AlphaFoldDB" id="A0A9P4NNP5"/>
<organism evidence="3 4">
    <name type="scientific">Tothia fuscella</name>
    <dbReference type="NCBI Taxonomy" id="1048955"/>
    <lineage>
        <taxon>Eukaryota</taxon>
        <taxon>Fungi</taxon>
        <taxon>Dikarya</taxon>
        <taxon>Ascomycota</taxon>
        <taxon>Pezizomycotina</taxon>
        <taxon>Dothideomycetes</taxon>
        <taxon>Pleosporomycetidae</taxon>
        <taxon>Venturiales</taxon>
        <taxon>Cylindrosympodiaceae</taxon>
        <taxon>Tothia</taxon>
    </lineage>
</organism>
<dbReference type="Proteomes" id="UP000800235">
    <property type="component" value="Unassembled WGS sequence"/>
</dbReference>
<name>A0A9P4NNP5_9PEZI</name>
<feature type="region of interest" description="Disordered" evidence="1">
    <location>
        <begin position="1"/>
        <end position="41"/>
    </location>
</feature>
<accession>A0A9P4NNP5</accession>
<dbReference type="InterPro" id="IPR038883">
    <property type="entry name" value="AN11006-like"/>
</dbReference>
<feature type="transmembrane region" description="Helical" evidence="2">
    <location>
        <begin position="213"/>
        <end position="234"/>
    </location>
</feature>
<protein>
    <submittedName>
        <fullName evidence="3">Uncharacterized protein</fullName>
    </submittedName>
</protein>
<dbReference type="EMBL" id="MU007052">
    <property type="protein sequence ID" value="KAF2428862.1"/>
    <property type="molecule type" value="Genomic_DNA"/>
</dbReference>
<keyword evidence="2" id="KW-0812">Transmembrane</keyword>
<gene>
    <name evidence="3" type="ORF">EJ08DRAFT_313748</name>
</gene>
<feature type="compositionally biased region" description="Basic residues" evidence="1">
    <location>
        <begin position="21"/>
        <end position="38"/>
    </location>
</feature>
<comment type="caution">
    <text evidence="3">The sequence shown here is derived from an EMBL/GenBank/DDBJ whole genome shotgun (WGS) entry which is preliminary data.</text>
</comment>
<feature type="compositionally biased region" description="Basic residues" evidence="1">
    <location>
        <begin position="1"/>
        <end position="10"/>
    </location>
</feature>
<dbReference type="PANTHER" id="PTHR42085">
    <property type="entry name" value="F-BOX DOMAIN-CONTAINING PROTEIN"/>
    <property type="match status" value="1"/>
</dbReference>
<sequence>MANAKRKLRSGRGFQDAVSRKPLKKQRRAAPARSHYKKLSPQEKSTIRPFVFLELPAELRIKIYAYLLIVHGEPEKSSADDWSAVIMLDGGLFHPHMLSAMLNILATCKQVNAEGEVFFYEQNKFDLLLTPQWMDESAGSLVPSIQLPDPIQAAKIQSLRLCISLDSNSGILDMVDWSFVAHMASLRTVDVVLAYHDPYSTYKPLPGMWKRSVYLRGMIAGIIAAMPDIITLRFGMWRDLKLYMQDLDYSFVAIENDVLLQIAKELAPLRGSKAAVALSAPDDVEVGKV</sequence>
<dbReference type="PANTHER" id="PTHR42085:SF2">
    <property type="entry name" value="F-BOX DOMAIN-CONTAINING PROTEIN"/>
    <property type="match status" value="1"/>
</dbReference>
<proteinExistence type="predicted"/>
<evidence type="ECO:0000313" key="3">
    <source>
        <dbReference type="EMBL" id="KAF2428862.1"/>
    </source>
</evidence>
<evidence type="ECO:0000256" key="1">
    <source>
        <dbReference type="SAM" id="MobiDB-lite"/>
    </source>
</evidence>
<keyword evidence="2" id="KW-1133">Transmembrane helix</keyword>
<evidence type="ECO:0000313" key="4">
    <source>
        <dbReference type="Proteomes" id="UP000800235"/>
    </source>
</evidence>